<organism evidence="5 6">
    <name type="scientific">Flexistipes sinusarabici</name>
    <dbReference type="NCBI Taxonomy" id="2352"/>
    <lineage>
        <taxon>Bacteria</taxon>
        <taxon>Pseudomonadati</taxon>
        <taxon>Deferribacterota</taxon>
        <taxon>Deferribacteres</taxon>
        <taxon>Deferribacterales</taxon>
        <taxon>Flexistipitaceae</taxon>
        <taxon>Flexistipes</taxon>
    </lineage>
</organism>
<evidence type="ECO:0000313" key="5">
    <source>
        <dbReference type="EMBL" id="HCW92717.1"/>
    </source>
</evidence>
<dbReference type="PANTHER" id="PTHR32319:SF0">
    <property type="entry name" value="BACTERIAL HEMOLYSIN-LIKE PROTEIN"/>
    <property type="match status" value="1"/>
</dbReference>
<dbReference type="Proteomes" id="UP000262325">
    <property type="component" value="Unassembled WGS sequence"/>
</dbReference>
<dbReference type="PIRSF" id="PIRSF005578">
    <property type="entry name" value="TlyA"/>
    <property type="match status" value="1"/>
</dbReference>
<evidence type="ECO:0000256" key="3">
    <source>
        <dbReference type="PROSITE-ProRule" id="PRU00182"/>
    </source>
</evidence>
<evidence type="ECO:0000259" key="4">
    <source>
        <dbReference type="SMART" id="SM00363"/>
    </source>
</evidence>
<dbReference type="GO" id="GO:0008168">
    <property type="term" value="F:methyltransferase activity"/>
    <property type="evidence" value="ECO:0007669"/>
    <property type="project" value="UniProtKB-KW"/>
</dbReference>
<dbReference type="GO" id="GO:0003723">
    <property type="term" value="F:RNA binding"/>
    <property type="evidence" value="ECO:0007669"/>
    <property type="project" value="UniProtKB-KW"/>
</dbReference>
<accession>A0A3D5QA62</accession>
<name>A0A3D5QA62_FLESI</name>
<comment type="caution">
    <text evidence="5">The sequence shown here is derived from an EMBL/GenBank/DDBJ whole genome shotgun (WGS) entry which is preliminary data.</text>
</comment>
<dbReference type="InterPro" id="IPR002942">
    <property type="entry name" value="S4_RNA-bd"/>
</dbReference>
<dbReference type="CDD" id="cd02440">
    <property type="entry name" value="AdoMet_MTases"/>
    <property type="match status" value="1"/>
</dbReference>
<dbReference type="SMART" id="SM00363">
    <property type="entry name" value="S4"/>
    <property type="match status" value="1"/>
</dbReference>
<dbReference type="Gene3D" id="3.10.290.10">
    <property type="entry name" value="RNA-binding S4 domain"/>
    <property type="match status" value="1"/>
</dbReference>
<protein>
    <submittedName>
        <fullName evidence="5">TlyA family rRNA (Cytidine-2'-O)-methyltransferase</fullName>
    </submittedName>
</protein>
<dbReference type="InterPro" id="IPR004538">
    <property type="entry name" value="Hemolysin_A/TlyA"/>
</dbReference>
<keyword evidence="5" id="KW-0808">Transferase</keyword>
<gene>
    <name evidence="5" type="ORF">DHM44_03450</name>
</gene>
<reference evidence="5 6" key="1">
    <citation type="journal article" date="2018" name="Nat. Biotechnol.">
        <title>A standardized bacterial taxonomy based on genome phylogeny substantially revises the tree of life.</title>
        <authorList>
            <person name="Parks D.H."/>
            <person name="Chuvochina M."/>
            <person name="Waite D.W."/>
            <person name="Rinke C."/>
            <person name="Skarshewski A."/>
            <person name="Chaumeil P.A."/>
            <person name="Hugenholtz P."/>
        </authorList>
    </citation>
    <scope>NUCLEOTIDE SEQUENCE [LARGE SCALE GENOMIC DNA]</scope>
    <source>
        <strain evidence="5">UBA8672</strain>
    </source>
</reference>
<sequence>MAKKRLDVLLVDRGLADSRERARALIMSGNVYTDNHLLDKPGTRVLEDIFIYVKETLPFVSRGGLKLDKAKNVFGIDFDGKTVLDIGASTGGFTDVALQNGAKKVVAVDVGKNQLHYSLTKDPRVVNLQKVNFRYIEFEHIGEKCDIIVCDVSFISLRMIIPKVILFCNENTEAVFLIKPQFEAEKNEVGKNGVVRDSGVHERVILKIINAAEELSLQFAGLAKSPIKGPKGNVEYLSYFMYSENINKAGNISEIIERVVNDEEYSYCCKTSC</sequence>
<keyword evidence="1 3" id="KW-0694">RNA-binding</keyword>
<evidence type="ECO:0000256" key="1">
    <source>
        <dbReference type="ARBA" id="ARBA00022884"/>
    </source>
</evidence>
<dbReference type="SUPFAM" id="SSF55174">
    <property type="entry name" value="Alpha-L RNA-binding motif"/>
    <property type="match status" value="1"/>
</dbReference>
<dbReference type="InterPro" id="IPR047048">
    <property type="entry name" value="TlyA"/>
</dbReference>
<dbReference type="PANTHER" id="PTHR32319">
    <property type="entry name" value="BACTERIAL HEMOLYSIN-LIKE PROTEIN"/>
    <property type="match status" value="1"/>
</dbReference>
<keyword evidence="5" id="KW-0489">Methyltransferase</keyword>
<dbReference type="EMBL" id="DPPF01000071">
    <property type="protein sequence ID" value="HCW92717.1"/>
    <property type="molecule type" value="Genomic_DNA"/>
</dbReference>
<feature type="domain" description="RNA-binding S4" evidence="4">
    <location>
        <begin position="4"/>
        <end position="65"/>
    </location>
</feature>
<dbReference type="PROSITE" id="PS50889">
    <property type="entry name" value="S4"/>
    <property type="match status" value="1"/>
</dbReference>
<dbReference type="InterPro" id="IPR036986">
    <property type="entry name" value="S4_RNA-bd_sf"/>
</dbReference>
<dbReference type="InterPro" id="IPR002877">
    <property type="entry name" value="RNA_MeTrfase_FtsJ_dom"/>
</dbReference>
<dbReference type="InterPro" id="IPR029063">
    <property type="entry name" value="SAM-dependent_MTases_sf"/>
</dbReference>
<evidence type="ECO:0000256" key="2">
    <source>
        <dbReference type="ARBA" id="ARBA00029460"/>
    </source>
</evidence>
<dbReference type="Pfam" id="PF01479">
    <property type="entry name" value="S4"/>
    <property type="match status" value="1"/>
</dbReference>
<dbReference type="CDD" id="cd00165">
    <property type="entry name" value="S4"/>
    <property type="match status" value="1"/>
</dbReference>
<dbReference type="SUPFAM" id="SSF53335">
    <property type="entry name" value="S-adenosyl-L-methionine-dependent methyltransferases"/>
    <property type="match status" value="1"/>
</dbReference>
<dbReference type="AlphaFoldDB" id="A0A3D5QA62"/>
<proteinExistence type="inferred from homology"/>
<dbReference type="Gene3D" id="3.40.50.150">
    <property type="entry name" value="Vaccinia Virus protein VP39"/>
    <property type="match status" value="1"/>
</dbReference>
<dbReference type="GO" id="GO:0032259">
    <property type="term" value="P:methylation"/>
    <property type="evidence" value="ECO:0007669"/>
    <property type="project" value="UniProtKB-KW"/>
</dbReference>
<dbReference type="NCBIfam" id="TIGR00478">
    <property type="entry name" value="tly"/>
    <property type="match status" value="1"/>
</dbReference>
<evidence type="ECO:0000313" key="6">
    <source>
        <dbReference type="Proteomes" id="UP000262325"/>
    </source>
</evidence>
<dbReference type="Pfam" id="PF01728">
    <property type="entry name" value="FtsJ"/>
    <property type="match status" value="1"/>
</dbReference>
<comment type="similarity">
    <text evidence="2">Belongs to the TlyA family.</text>
</comment>